<protein>
    <recommendedName>
        <fullName evidence="3">Glutamine--fructose-6-phosphate aminotransferase [isomerizing]</fullName>
        <ecNumber evidence="2">2.6.1.16</ecNumber>
    </recommendedName>
</protein>
<dbReference type="EMBL" id="JACHMP010000001">
    <property type="protein sequence ID" value="MBB5823037.1"/>
    <property type="molecule type" value="Genomic_DNA"/>
</dbReference>
<dbReference type="SUPFAM" id="SSF53697">
    <property type="entry name" value="SIS domain"/>
    <property type="match status" value="1"/>
</dbReference>
<comment type="catalytic activity">
    <reaction evidence="1">
        <text>D-fructose 6-phosphate + L-glutamine = D-glucosamine 6-phosphate + L-glutamate</text>
        <dbReference type="Rhea" id="RHEA:13237"/>
        <dbReference type="ChEBI" id="CHEBI:29985"/>
        <dbReference type="ChEBI" id="CHEBI:58359"/>
        <dbReference type="ChEBI" id="CHEBI:58725"/>
        <dbReference type="ChEBI" id="CHEBI:61527"/>
        <dbReference type="EC" id="2.6.1.16"/>
    </reaction>
</comment>
<dbReference type="AlphaFoldDB" id="A0A7W9ILV6"/>
<organism evidence="5 6">
    <name type="scientific">Streptosporangium becharense</name>
    <dbReference type="NCBI Taxonomy" id="1816182"/>
    <lineage>
        <taxon>Bacteria</taxon>
        <taxon>Bacillati</taxon>
        <taxon>Actinomycetota</taxon>
        <taxon>Actinomycetes</taxon>
        <taxon>Streptosporangiales</taxon>
        <taxon>Streptosporangiaceae</taxon>
        <taxon>Streptosporangium</taxon>
    </lineage>
</organism>
<dbReference type="RefSeq" id="WP_184539939.1">
    <property type="nucleotide sequence ID" value="NZ_JACHMP010000001.1"/>
</dbReference>
<dbReference type="PANTHER" id="PTHR10937:SF0">
    <property type="entry name" value="GLUTAMINE--FRUCTOSE-6-PHOSPHATE TRANSAMINASE (ISOMERIZING)"/>
    <property type="match status" value="1"/>
</dbReference>
<name>A0A7W9ILV6_9ACTN</name>
<accession>A0A7W9ILV6</accession>
<dbReference type="PANTHER" id="PTHR10937">
    <property type="entry name" value="GLUCOSAMINE--FRUCTOSE-6-PHOSPHATE AMINOTRANSFERASE, ISOMERIZING"/>
    <property type="match status" value="1"/>
</dbReference>
<evidence type="ECO:0000313" key="6">
    <source>
        <dbReference type="Proteomes" id="UP000540685"/>
    </source>
</evidence>
<keyword evidence="6" id="KW-1185">Reference proteome</keyword>
<evidence type="ECO:0000259" key="4">
    <source>
        <dbReference type="PROSITE" id="PS51464"/>
    </source>
</evidence>
<dbReference type="Gene3D" id="3.40.50.10490">
    <property type="entry name" value="Glucose-6-phosphate isomerase like protein, domain 1"/>
    <property type="match status" value="2"/>
</dbReference>
<keyword evidence="5" id="KW-0808">Transferase</keyword>
<evidence type="ECO:0000256" key="3">
    <source>
        <dbReference type="ARBA" id="ARBA00016090"/>
    </source>
</evidence>
<proteinExistence type="predicted"/>
<keyword evidence="5" id="KW-0032">Aminotransferase</keyword>
<dbReference type="InterPro" id="IPR001347">
    <property type="entry name" value="SIS_dom"/>
</dbReference>
<dbReference type="InterPro" id="IPR046348">
    <property type="entry name" value="SIS_dom_sf"/>
</dbReference>
<comment type="caution">
    <text evidence="5">The sequence shown here is derived from an EMBL/GenBank/DDBJ whole genome shotgun (WGS) entry which is preliminary data.</text>
</comment>
<evidence type="ECO:0000313" key="5">
    <source>
        <dbReference type="EMBL" id="MBB5823037.1"/>
    </source>
</evidence>
<evidence type="ECO:0000256" key="2">
    <source>
        <dbReference type="ARBA" id="ARBA00012916"/>
    </source>
</evidence>
<sequence>MSHDITLSEALERQPELLASAVCGLREQLAGSWPAPRRPLLQAMGASHAALAAPVHLLRSRGVWASRAGYGELPGPLDDADLVVGVSQSGRSAETVAALRGVPAGRRLAVVNIPGSPLTALAERVLSCGGVPDSKVSTSGFSVTLAALGMLADTWTLGAPEEVWSSLADRVAAVRLSPGGLAEEVAECVAIDVVGGGASLTAAEEGALMIREACRVPAAAFETRQYLHGPMEAAGRTAHIVIGDEREAELAGQLAAAGHRTLYVGPCAASAPSVPVPALSPVARAVLENAVLQRLVAAVAEVLGAPVGEFRFPVGDTKVDAVTAENA</sequence>
<dbReference type="GO" id="GO:0097367">
    <property type="term" value="F:carbohydrate derivative binding"/>
    <property type="evidence" value="ECO:0007669"/>
    <property type="project" value="InterPro"/>
</dbReference>
<dbReference type="EC" id="2.6.1.16" evidence="2"/>
<feature type="domain" description="SIS" evidence="4">
    <location>
        <begin position="25"/>
        <end position="162"/>
    </location>
</feature>
<dbReference type="Proteomes" id="UP000540685">
    <property type="component" value="Unassembled WGS sequence"/>
</dbReference>
<gene>
    <name evidence="5" type="ORF">F4562_006099</name>
</gene>
<dbReference type="GO" id="GO:0004360">
    <property type="term" value="F:glutamine-fructose-6-phosphate transaminase (isomerizing) activity"/>
    <property type="evidence" value="ECO:0007669"/>
    <property type="project" value="UniProtKB-EC"/>
</dbReference>
<dbReference type="GO" id="GO:0006487">
    <property type="term" value="P:protein N-linked glycosylation"/>
    <property type="evidence" value="ECO:0007669"/>
    <property type="project" value="TreeGrafter"/>
</dbReference>
<dbReference type="PROSITE" id="PS51464">
    <property type="entry name" value="SIS"/>
    <property type="match status" value="1"/>
</dbReference>
<dbReference type="GO" id="GO:0006002">
    <property type="term" value="P:fructose 6-phosphate metabolic process"/>
    <property type="evidence" value="ECO:0007669"/>
    <property type="project" value="TreeGrafter"/>
</dbReference>
<dbReference type="GO" id="GO:0006047">
    <property type="term" value="P:UDP-N-acetylglucosamine metabolic process"/>
    <property type="evidence" value="ECO:0007669"/>
    <property type="project" value="TreeGrafter"/>
</dbReference>
<evidence type="ECO:0000256" key="1">
    <source>
        <dbReference type="ARBA" id="ARBA00001031"/>
    </source>
</evidence>
<reference evidence="5 6" key="1">
    <citation type="submission" date="2020-08" db="EMBL/GenBank/DDBJ databases">
        <title>Sequencing the genomes of 1000 actinobacteria strains.</title>
        <authorList>
            <person name="Klenk H.-P."/>
        </authorList>
    </citation>
    <scope>NUCLEOTIDE SEQUENCE [LARGE SCALE GENOMIC DNA]</scope>
    <source>
        <strain evidence="5 6">DSM 46887</strain>
    </source>
</reference>